<evidence type="ECO:0000256" key="3">
    <source>
        <dbReference type="ARBA" id="ARBA00022827"/>
    </source>
</evidence>
<keyword evidence="5" id="KW-0472">Membrane</keyword>
<dbReference type="PRINTS" id="PR00420">
    <property type="entry name" value="RNGMNOXGNASE"/>
</dbReference>
<dbReference type="Pfam" id="PF01494">
    <property type="entry name" value="FAD_binding_3"/>
    <property type="match status" value="2"/>
</dbReference>
<feature type="domain" description="FAD-binding" evidence="6">
    <location>
        <begin position="8"/>
        <end position="178"/>
    </location>
</feature>
<dbReference type="SUPFAM" id="SSF51905">
    <property type="entry name" value="FAD/NAD(P)-binding domain"/>
    <property type="match status" value="1"/>
</dbReference>
<keyword evidence="5" id="KW-1133">Transmembrane helix</keyword>
<dbReference type="Proteomes" id="UP000813461">
    <property type="component" value="Unassembled WGS sequence"/>
</dbReference>
<protein>
    <recommendedName>
        <fullName evidence="6">FAD-binding domain-containing protein</fullName>
    </recommendedName>
</protein>
<dbReference type="PANTHER" id="PTHR47356:SF2">
    <property type="entry name" value="FAD-BINDING DOMAIN-CONTAINING PROTEIN-RELATED"/>
    <property type="match status" value="1"/>
</dbReference>
<comment type="similarity">
    <text evidence="1">Belongs to the paxM FAD-dependent monooxygenase family.</text>
</comment>
<evidence type="ECO:0000256" key="5">
    <source>
        <dbReference type="SAM" id="Phobius"/>
    </source>
</evidence>
<dbReference type="GO" id="GO:0004497">
    <property type="term" value="F:monooxygenase activity"/>
    <property type="evidence" value="ECO:0007669"/>
    <property type="project" value="InterPro"/>
</dbReference>
<dbReference type="GO" id="GO:0071949">
    <property type="term" value="F:FAD binding"/>
    <property type="evidence" value="ECO:0007669"/>
    <property type="project" value="InterPro"/>
</dbReference>
<feature type="transmembrane region" description="Helical" evidence="5">
    <location>
        <begin position="731"/>
        <end position="751"/>
    </location>
</feature>
<feature type="transmembrane region" description="Helical" evidence="5">
    <location>
        <begin position="601"/>
        <end position="619"/>
    </location>
</feature>
<name>A0A8K0R8E6_9PLEO</name>
<feature type="transmembrane region" description="Helical" evidence="5">
    <location>
        <begin position="763"/>
        <end position="790"/>
    </location>
</feature>
<gene>
    <name evidence="7" type="ORF">FB567DRAFT_469590</name>
</gene>
<evidence type="ECO:0000313" key="7">
    <source>
        <dbReference type="EMBL" id="KAH7087392.1"/>
    </source>
</evidence>
<comment type="caution">
    <text evidence="7">The sequence shown here is derived from an EMBL/GenBank/DDBJ whole genome shotgun (WGS) entry which is preliminary data.</text>
</comment>
<keyword evidence="4" id="KW-0560">Oxidoreductase</keyword>
<dbReference type="AlphaFoldDB" id="A0A8K0R8E6"/>
<dbReference type="Gene3D" id="3.50.50.60">
    <property type="entry name" value="FAD/NAD(P)-binding domain"/>
    <property type="match status" value="1"/>
</dbReference>
<feature type="transmembrane region" description="Helical" evidence="5">
    <location>
        <begin position="684"/>
        <end position="710"/>
    </location>
</feature>
<evidence type="ECO:0000256" key="2">
    <source>
        <dbReference type="ARBA" id="ARBA00022630"/>
    </source>
</evidence>
<keyword evidence="3" id="KW-0274">FAD</keyword>
<reference evidence="7" key="1">
    <citation type="journal article" date="2021" name="Nat. Commun.">
        <title>Genetic determinants of endophytism in the Arabidopsis root mycobiome.</title>
        <authorList>
            <person name="Mesny F."/>
            <person name="Miyauchi S."/>
            <person name="Thiergart T."/>
            <person name="Pickel B."/>
            <person name="Atanasova L."/>
            <person name="Karlsson M."/>
            <person name="Huettel B."/>
            <person name="Barry K.W."/>
            <person name="Haridas S."/>
            <person name="Chen C."/>
            <person name="Bauer D."/>
            <person name="Andreopoulos W."/>
            <person name="Pangilinan J."/>
            <person name="LaButti K."/>
            <person name="Riley R."/>
            <person name="Lipzen A."/>
            <person name="Clum A."/>
            <person name="Drula E."/>
            <person name="Henrissat B."/>
            <person name="Kohler A."/>
            <person name="Grigoriev I.V."/>
            <person name="Martin F.M."/>
            <person name="Hacquard S."/>
        </authorList>
    </citation>
    <scope>NUCLEOTIDE SEQUENCE</scope>
    <source>
        <strain evidence="7">MPI-SDFR-AT-0120</strain>
    </source>
</reference>
<feature type="transmembrane region" description="Helical" evidence="5">
    <location>
        <begin position="631"/>
        <end position="653"/>
    </location>
</feature>
<dbReference type="EMBL" id="JAGMVJ010000009">
    <property type="protein sequence ID" value="KAH7087392.1"/>
    <property type="molecule type" value="Genomic_DNA"/>
</dbReference>
<keyword evidence="8" id="KW-1185">Reference proteome</keyword>
<keyword evidence="5" id="KW-0812">Transmembrane</keyword>
<dbReference type="InterPro" id="IPR002938">
    <property type="entry name" value="FAD-bd"/>
</dbReference>
<organism evidence="7 8">
    <name type="scientific">Paraphoma chrysanthemicola</name>
    <dbReference type="NCBI Taxonomy" id="798071"/>
    <lineage>
        <taxon>Eukaryota</taxon>
        <taxon>Fungi</taxon>
        <taxon>Dikarya</taxon>
        <taxon>Ascomycota</taxon>
        <taxon>Pezizomycotina</taxon>
        <taxon>Dothideomycetes</taxon>
        <taxon>Pleosporomycetidae</taxon>
        <taxon>Pleosporales</taxon>
        <taxon>Pleosporineae</taxon>
        <taxon>Phaeosphaeriaceae</taxon>
        <taxon>Paraphoma</taxon>
    </lineage>
</organism>
<keyword evidence="2" id="KW-0285">Flavoprotein</keyword>
<evidence type="ECO:0000259" key="6">
    <source>
        <dbReference type="Pfam" id="PF01494"/>
    </source>
</evidence>
<dbReference type="OrthoDB" id="10029326at2759"/>
<evidence type="ECO:0000256" key="4">
    <source>
        <dbReference type="ARBA" id="ARBA00023002"/>
    </source>
</evidence>
<accession>A0A8K0R8E6</accession>
<proteinExistence type="inferred from homology"/>
<dbReference type="PANTHER" id="PTHR47356">
    <property type="entry name" value="FAD-DEPENDENT MONOOXYGENASE ASQG-RELATED"/>
    <property type="match status" value="1"/>
</dbReference>
<evidence type="ECO:0000256" key="1">
    <source>
        <dbReference type="ARBA" id="ARBA00007992"/>
    </source>
</evidence>
<evidence type="ECO:0000313" key="8">
    <source>
        <dbReference type="Proteomes" id="UP000813461"/>
    </source>
</evidence>
<feature type="domain" description="FAD-binding" evidence="6">
    <location>
        <begin position="303"/>
        <end position="377"/>
    </location>
</feature>
<feature type="transmembrane region" description="Helical" evidence="5">
    <location>
        <begin position="524"/>
        <end position="541"/>
    </location>
</feature>
<feature type="transmembrane region" description="Helical" evidence="5">
    <location>
        <begin position="455"/>
        <end position="472"/>
    </location>
</feature>
<dbReference type="InterPro" id="IPR036188">
    <property type="entry name" value="FAD/NAD-bd_sf"/>
</dbReference>
<dbReference type="InterPro" id="IPR050562">
    <property type="entry name" value="FAD_mOase_fung"/>
</dbReference>
<sequence>MSARAQFRVLIAGGSVAGLTLANILEKLGVDFVVLEKYEKIAPNLGASIAIFPNGFRILDQLGCYDAILDLVQDADSFGSIAMHSDSGRIISKVLNGSQHLQKRLGYSPFFFDRQMLIQMLYENLSDKSKIITSKAVVKVEQIQSSGKIRVITSDETVFQGDILVGADGIHSSVRQEMWRIANETQPGLFSPSRETATTDYCCIFGISKPNDKLPKFSSQQVMGKDTAYLISTGPNQRIYWFLFKKLATQAHGLYDKIPRYTVADRDTLAAEHANDPLNANIRFGELYDTKVTATLQALPECVSSRWSYGRIMTIGDAAHKFNPIGGQGGNSAIEDCAILGNLLHQLLNCTSRPSGEQIAQMFDTMQNLRQDRAQQLQKMSHDMQSLMAQENLFTKFVAKVLMPLAGPESIFENVSGNVRPGRCLDMLSVPHRPHADLFYDERPAWPLQSNLPRYVTYAVFLCLLGFAHILMDPPFHLPPPTTFLGVAPKAYSTGLQAVDELLEFVILVFADSVGWIDVGHTMQFFYLVIMLTPVLLIWYIEGNRHGSRGTLIAWPSVAGVLMHFQGIGKSGPLWFLLSIFSRGGSQTTVGRYIPKATARALLPAIYLGYLVPTILMFVPSIPVSIKQDLVLEWLFAVILVSILLLAIAKVYAKYDPPSTYDIYTLDDVPYLVTAYKFTFVFSVAYHAIFLAFVLVAGGHPVLSFARLFVPSYNSPEKFADSQEAAMFTFLKLDFLFAFLGLALYGLYSIYELRYKGLATTKQVLLACALFIPAQAIVGPGAAVTALWWWRELCMARLGGVSDGRDLKN</sequence>